<reference evidence="3" key="1">
    <citation type="submission" date="2020-05" db="EMBL/GenBank/DDBJ databases">
        <title>WGS assembly of Panicum virgatum.</title>
        <authorList>
            <person name="Lovell J.T."/>
            <person name="Jenkins J."/>
            <person name="Shu S."/>
            <person name="Juenger T.E."/>
            <person name="Schmutz J."/>
        </authorList>
    </citation>
    <scope>NUCLEOTIDE SEQUENCE</scope>
    <source>
        <strain evidence="3">AP13</strain>
    </source>
</reference>
<evidence type="ECO:0000313" key="3">
    <source>
        <dbReference type="EMBL" id="KAG2570959.1"/>
    </source>
</evidence>
<accession>A0A8T0QDP7</accession>
<comment type="caution">
    <text evidence="3">The sequence shown here is derived from an EMBL/GenBank/DDBJ whole genome shotgun (WGS) entry which is preliminary data.</text>
</comment>
<feature type="compositionally biased region" description="Polar residues" evidence="1">
    <location>
        <begin position="108"/>
        <end position="118"/>
    </location>
</feature>
<name>A0A8T0QDP7_PANVG</name>
<organism evidence="3 4">
    <name type="scientific">Panicum virgatum</name>
    <name type="common">Blackwell switchgrass</name>
    <dbReference type="NCBI Taxonomy" id="38727"/>
    <lineage>
        <taxon>Eukaryota</taxon>
        <taxon>Viridiplantae</taxon>
        <taxon>Streptophyta</taxon>
        <taxon>Embryophyta</taxon>
        <taxon>Tracheophyta</taxon>
        <taxon>Spermatophyta</taxon>
        <taxon>Magnoliopsida</taxon>
        <taxon>Liliopsida</taxon>
        <taxon>Poales</taxon>
        <taxon>Poaceae</taxon>
        <taxon>PACMAD clade</taxon>
        <taxon>Panicoideae</taxon>
        <taxon>Panicodae</taxon>
        <taxon>Paniceae</taxon>
        <taxon>Panicinae</taxon>
        <taxon>Panicum</taxon>
        <taxon>Panicum sect. Hiantes</taxon>
    </lineage>
</organism>
<feature type="chain" id="PRO_5035720589" description="Secreted protein" evidence="2">
    <location>
        <begin position="21"/>
        <end position="118"/>
    </location>
</feature>
<evidence type="ECO:0000256" key="2">
    <source>
        <dbReference type="SAM" id="SignalP"/>
    </source>
</evidence>
<keyword evidence="4" id="KW-1185">Reference proteome</keyword>
<dbReference type="AlphaFoldDB" id="A0A8T0QDP7"/>
<dbReference type="PANTHER" id="PTHR36619:SF2">
    <property type="entry name" value="OS04G0208900 PROTEIN"/>
    <property type="match status" value="1"/>
</dbReference>
<feature type="region of interest" description="Disordered" evidence="1">
    <location>
        <begin position="48"/>
        <end position="77"/>
    </location>
</feature>
<dbReference type="PANTHER" id="PTHR36619">
    <property type="entry name" value="OS04G0208900 PROTEIN"/>
    <property type="match status" value="1"/>
</dbReference>
<dbReference type="Proteomes" id="UP000823388">
    <property type="component" value="Chromosome 7K"/>
</dbReference>
<proteinExistence type="predicted"/>
<sequence length="118" mass="12260">MSTLVAMIVLLLLMVAVIVASSPAPPVPASGTEVAGQRRPPSLVLFRPARPTSQQNSGRQQPSFHGRAAGGCMPRGFRVPPSAPSRYVNYHTLDAGVCGHGGGGRKSSLPQMRSSPCA</sequence>
<dbReference type="EMBL" id="CM029049">
    <property type="protein sequence ID" value="KAG2570959.1"/>
    <property type="molecule type" value="Genomic_DNA"/>
</dbReference>
<evidence type="ECO:0000313" key="4">
    <source>
        <dbReference type="Proteomes" id="UP000823388"/>
    </source>
</evidence>
<feature type="region of interest" description="Disordered" evidence="1">
    <location>
        <begin position="99"/>
        <end position="118"/>
    </location>
</feature>
<gene>
    <name evidence="3" type="ORF">PVAP13_7KG027229</name>
</gene>
<protein>
    <recommendedName>
        <fullName evidence="5">Secreted protein</fullName>
    </recommendedName>
</protein>
<evidence type="ECO:0008006" key="5">
    <source>
        <dbReference type="Google" id="ProtNLM"/>
    </source>
</evidence>
<keyword evidence="2" id="KW-0732">Signal</keyword>
<feature type="signal peptide" evidence="2">
    <location>
        <begin position="1"/>
        <end position="20"/>
    </location>
</feature>
<evidence type="ECO:0000256" key="1">
    <source>
        <dbReference type="SAM" id="MobiDB-lite"/>
    </source>
</evidence>
<feature type="compositionally biased region" description="Polar residues" evidence="1">
    <location>
        <begin position="51"/>
        <end position="63"/>
    </location>
</feature>